<evidence type="ECO:0000259" key="2">
    <source>
        <dbReference type="Pfam" id="PF02481"/>
    </source>
</evidence>
<reference evidence="5" key="1">
    <citation type="journal article" date="2019" name="Int. J. Syst. Evol. Microbiol.">
        <title>The Global Catalogue of Microorganisms (GCM) 10K type strain sequencing project: providing services to taxonomists for standard genome sequencing and annotation.</title>
        <authorList>
            <consortium name="The Broad Institute Genomics Platform"/>
            <consortium name="The Broad Institute Genome Sequencing Center for Infectious Disease"/>
            <person name="Wu L."/>
            <person name="Ma J."/>
        </authorList>
    </citation>
    <scope>NUCLEOTIDE SEQUENCE [LARGE SCALE GENOMIC DNA]</scope>
    <source>
        <strain evidence="5">JCM 18204</strain>
    </source>
</reference>
<protein>
    <submittedName>
        <fullName evidence="4">DNA-processing protein DprA</fullName>
    </submittedName>
</protein>
<feature type="domain" description="DprA winged helix" evidence="3">
    <location>
        <begin position="324"/>
        <end position="382"/>
    </location>
</feature>
<dbReference type="InterPro" id="IPR003488">
    <property type="entry name" value="DprA"/>
</dbReference>
<dbReference type="SUPFAM" id="SSF46785">
    <property type="entry name" value="Winged helix' DNA-binding domain"/>
    <property type="match status" value="1"/>
</dbReference>
<dbReference type="PANTHER" id="PTHR43022:SF1">
    <property type="entry name" value="PROTEIN SMF"/>
    <property type="match status" value="1"/>
</dbReference>
<dbReference type="Pfam" id="PF02481">
    <property type="entry name" value="DNA_processg_A"/>
    <property type="match status" value="1"/>
</dbReference>
<dbReference type="InterPro" id="IPR041614">
    <property type="entry name" value="DprA_WH"/>
</dbReference>
<feature type="domain" description="Smf/DprA SLOG" evidence="2">
    <location>
        <begin position="89"/>
        <end position="297"/>
    </location>
</feature>
<dbReference type="SUPFAM" id="SSF102405">
    <property type="entry name" value="MCP/YpsA-like"/>
    <property type="match status" value="1"/>
</dbReference>
<dbReference type="NCBIfam" id="TIGR00732">
    <property type="entry name" value="dprA"/>
    <property type="match status" value="1"/>
</dbReference>
<dbReference type="Gene3D" id="1.10.10.10">
    <property type="entry name" value="Winged helix-like DNA-binding domain superfamily/Winged helix DNA-binding domain"/>
    <property type="match status" value="1"/>
</dbReference>
<dbReference type="Pfam" id="PF17782">
    <property type="entry name" value="WHD_DprA"/>
    <property type="match status" value="1"/>
</dbReference>
<evidence type="ECO:0000313" key="5">
    <source>
        <dbReference type="Proteomes" id="UP001499959"/>
    </source>
</evidence>
<sequence>MDMFPDTPADADTEALLALLLPGGAVAPRRDLLDAHGTPAAVRALPRSRWRGAGLDAAQIRALDGDPAGLDPVLLARCRDWLRQPGHHLIGWHDPDYPPLLRRAGSPPLALFVAGDPSLLWHPAVAVVGSRGPTAGGRDNARAFSRALAAAGFAVGSGLAAGVDRAAHEAALEVGGITIAVLGTGPDVPYPQEHAGLMARIATEGAVVSEHPPGTAARREHFPSRNRILAGLSLGTLVIEAAGRSGALITARLAADAGREVFAVPGSIHNPMARGCHRLIRDGAALVESADEVIAALGTWAGALRGELRRRLGAAGQVDKDGTAAPVPAVQDDPAHHRLWRALGHDPSTMDQLAERTGLTAAALSSMLLNMELQGRVAVEHGRYSRR</sequence>
<dbReference type="Gene3D" id="3.40.50.450">
    <property type="match status" value="1"/>
</dbReference>
<accession>A0ABP9B4E8</accession>
<evidence type="ECO:0000256" key="1">
    <source>
        <dbReference type="ARBA" id="ARBA00006525"/>
    </source>
</evidence>
<proteinExistence type="inferred from homology"/>
<comment type="similarity">
    <text evidence="1">Belongs to the DprA/Smf family.</text>
</comment>
<keyword evidence="5" id="KW-1185">Reference proteome</keyword>
<organism evidence="4 5">
    <name type="scientific">Lysobacter hankyongensis</name>
    <dbReference type="NCBI Taxonomy" id="1176535"/>
    <lineage>
        <taxon>Bacteria</taxon>
        <taxon>Pseudomonadati</taxon>
        <taxon>Pseudomonadota</taxon>
        <taxon>Gammaproteobacteria</taxon>
        <taxon>Lysobacterales</taxon>
        <taxon>Lysobacteraceae</taxon>
        <taxon>Lysobacter</taxon>
    </lineage>
</organism>
<dbReference type="EMBL" id="BAABJE010000005">
    <property type="protein sequence ID" value="GAA4790536.1"/>
    <property type="molecule type" value="Genomic_DNA"/>
</dbReference>
<dbReference type="InterPro" id="IPR036388">
    <property type="entry name" value="WH-like_DNA-bd_sf"/>
</dbReference>
<dbReference type="Proteomes" id="UP001499959">
    <property type="component" value="Unassembled WGS sequence"/>
</dbReference>
<dbReference type="InterPro" id="IPR036390">
    <property type="entry name" value="WH_DNA-bd_sf"/>
</dbReference>
<comment type="caution">
    <text evidence="4">The sequence shown here is derived from an EMBL/GenBank/DDBJ whole genome shotgun (WGS) entry which is preliminary data.</text>
</comment>
<gene>
    <name evidence="4" type="primary">dprA</name>
    <name evidence="4" type="ORF">GCM10023307_14820</name>
</gene>
<name>A0ABP9B4E8_9GAMM</name>
<dbReference type="PANTHER" id="PTHR43022">
    <property type="entry name" value="PROTEIN SMF"/>
    <property type="match status" value="1"/>
</dbReference>
<dbReference type="InterPro" id="IPR057666">
    <property type="entry name" value="DrpA_SLOG"/>
</dbReference>
<evidence type="ECO:0000313" key="4">
    <source>
        <dbReference type="EMBL" id="GAA4790536.1"/>
    </source>
</evidence>
<evidence type="ECO:0000259" key="3">
    <source>
        <dbReference type="Pfam" id="PF17782"/>
    </source>
</evidence>